<evidence type="ECO:0000256" key="1">
    <source>
        <dbReference type="ARBA" id="ARBA00004613"/>
    </source>
</evidence>
<comment type="similarity">
    <text evidence="2 10">Belongs to the glycosyl hydrolase 5 (cellulase A) family.</text>
</comment>
<proteinExistence type="inferred from homology"/>
<comment type="subcellular location">
    <subcellularLocation>
        <location evidence="1">Secreted</location>
    </subcellularLocation>
</comment>
<reference evidence="13 14" key="1">
    <citation type="submission" date="2023-08" db="EMBL/GenBank/DDBJ databases">
        <title>Black Yeasts Isolated from many extreme environments.</title>
        <authorList>
            <person name="Coleine C."/>
            <person name="Stajich J.E."/>
            <person name="Selbmann L."/>
        </authorList>
    </citation>
    <scope>NUCLEOTIDE SEQUENCE [LARGE SCALE GENOMIC DNA]</scope>
    <source>
        <strain evidence="13 14">CCFEE 5935</strain>
    </source>
</reference>
<comment type="catalytic activity">
    <reaction evidence="8">
        <text>Successive hydrolysis of beta-D-glucose units from the non-reducing ends of (1-&gt;3)-beta-D-glucans, releasing alpha-glucose.</text>
        <dbReference type="EC" id="3.2.1.58"/>
    </reaction>
</comment>
<dbReference type="Proteomes" id="UP001337655">
    <property type="component" value="Unassembled WGS sequence"/>
</dbReference>
<comment type="caution">
    <text evidence="13">The sequence shown here is derived from an EMBL/GenBank/DDBJ whole genome shotgun (WGS) entry which is preliminary data.</text>
</comment>
<evidence type="ECO:0000313" key="13">
    <source>
        <dbReference type="EMBL" id="KAK5165751.1"/>
    </source>
</evidence>
<evidence type="ECO:0000256" key="6">
    <source>
        <dbReference type="ARBA" id="ARBA00023295"/>
    </source>
</evidence>
<dbReference type="GO" id="GO:0005576">
    <property type="term" value="C:extracellular region"/>
    <property type="evidence" value="ECO:0007669"/>
    <property type="project" value="UniProtKB-SubCell"/>
</dbReference>
<feature type="chain" id="PRO_5043832902" description="glucan 1,3-beta-glucosidase" evidence="11">
    <location>
        <begin position="24"/>
        <end position="415"/>
    </location>
</feature>
<evidence type="ECO:0000256" key="5">
    <source>
        <dbReference type="ARBA" id="ARBA00022801"/>
    </source>
</evidence>
<name>A0AAV9P2R4_9PEZI</name>
<dbReference type="GO" id="GO:0009251">
    <property type="term" value="P:glucan catabolic process"/>
    <property type="evidence" value="ECO:0007669"/>
    <property type="project" value="TreeGrafter"/>
</dbReference>
<keyword evidence="3" id="KW-0964">Secreted</keyword>
<feature type="domain" description="Glycoside hydrolase family 5" evidence="12">
    <location>
        <begin position="90"/>
        <end position="233"/>
    </location>
</feature>
<evidence type="ECO:0000256" key="11">
    <source>
        <dbReference type="SAM" id="SignalP"/>
    </source>
</evidence>
<dbReference type="EMBL" id="JAVRRT010000015">
    <property type="protein sequence ID" value="KAK5165751.1"/>
    <property type="molecule type" value="Genomic_DNA"/>
</dbReference>
<evidence type="ECO:0000256" key="9">
    <source>
        <dbReference type="ARBA" id="ARBA00038929"/>
    </source>
</evidence>
<evidence type="ECO:0000256" key="2">
    <source>
        <dbReference type="ARBA" id="ARBA00005641"/>
    </source>
</evidence>
<sequence length="415" mass="45212">MTLTKLSALVLTAAALLPSLGHAAPAATMTSAKRGGMGFAFDHQKIRGVNLGGWLVLEPWITPSIFEATPDNVMDEYSMSATLGKDEMEKRMQKHWSSWITAGDFSEMASLGLNFVRIPIGYWSVAPVDGDPYIQGAYEWLGKAIDWAGQNGIKVMIDLHGAPGSQNGFDNSGNKGVIQWTQGNTVSQTHKALKKLKKDHASNPAVASIELLNEPMGPELDMDTVEQFYYDSWGDLKNAPVATTIHDAFQDLSYWNGWGDGLWNVMVDTHHYEVFDSSELEMSTHDHISTACSYGGEMAGCNKWTVAGEWTGAMTDCAKWLNGRNTGARYDGTFEDSYFIGSCEGYSTGTVAGLSSDAKQNIGSFIHAQMAAYEKASGWIFWTWKTESAPEWDFQALAGAGIIPKLGSIDSSMCG</sequence>
<dbReference type="PANTHER" id="PTHR31297:SF1">
    <property type="entry name" value="GLUCAN 1,3-BETA-GLUCOSIDASE I_II-RELATED"/>
    <property type="match status" value="1"/>
</dbReference>
<dbReference type="AlphaFoldDB" id="A0AAV9P2R4"/>
<feature type="signal peptide" evidence="11">
    <location>
        <begin position="1"/>
        <end position="23"/>
    </location>
</feature>
<evidence type="ECO:0000256" key="8">
    <source>
        <dbReference type="ARBA" id="ARBA00036824"/>
    </source>
</evidence>
<dbReference type="SUPFAM" id="SSF51445">
    <property type="entry name" value="(Trans)glycosidases"/>
    <property type="match status" value="1"/>
</dbReference>
<gene>
    <name evidence="13" type="ORF">LTR77_008674</name>
</gene>
<dbReference type="GO" id="GO:0004338">
    <property type="term" value="F:glucan exo-1,3-beta-glucosidase activity"/>
    <property type="evidence" value="ECO:0007669"/>
    <property type="project" value="UniProtKB-EC"/>
</dbReference>
<dbReference type="GO" id="GO:0071555">
    <property type="term" value="P:cell wall organization"/>
    <property type="evidence" value="ECO:0007669"/>
    <property type="project" value="UniProtKB-KW"/>
</dbReference>
<evidence type="ECO:0000259" key="12">
    <source>
        <dbReference type="Pfam" id="PF00150"/>
    </source>
</evidence>
<keyword evidence="14" id="KW-1185">Reference proteome</keyword>
<dbReference type="GeneID" id="89930006"/>
<dbReference type="Gene3D" id="3.20.20.80">
    <property type="entry name" value="Glycosidases"/>
    <property type="match status" value="1"/>
</dbReference>
<dbReference type="PANTHER" id="PTHR31297">
    <property type="entry name" value="GLUCAN ENDO-1,6-BETA-GLUCOSIDASE B"/>
    <property type="match status" value="1"/>
</dbReference>
<dbReference type="RefSeq" id="XP_064655763.1">
    <property type="nucleotide sequence ID" value="XM_064805904.1"/>
</dbReference>
<accession>A0AAV9P2R4</accession>
<keyword evidence="7" id="KW-0961">Cell wall biogenesis/degradation</keyword>
<dbReference type="InterPro" id="IPR001547">
    <property type="entry name" value="Glyco_hydro_5"/>
</dbReference>
<evidence type="ECO:0000256" key="7">
    <source>
        <dbReference type="ARBA" id="ARBA00023316"/>
    </source>
</evidence>
<keyword evidence="6 10" id="KW-0326">Glycosidase</keyword>
<protein>
    <recommendedName>
        <fullName evidence="9">glucan 1,3-beta-glucosidase</fullName>
        <ecNumber evidence="9">3.2.1.58</ecNumber>
    </recommendedName>
</protein>
<evidence type="ECO:0000256" key="3">
    <source>
        <dbReference type="ARBA" id="ARBA00022525"/>
    </source>
</evidence>
<evidence type="ECO:0000256" key="10">
    <source>
        <dbReference type="RuleBase" id="RU361153"/>
    </source>
</evidence>
<keyword evidence="5 10" id="KW-0378">Hydrolase</keyword>
<dbReference type="InterPro" id="IPR050386">
    <property type="entry name" value="Glycosyl_hydrolase_5"/>
</dbReference>
<dbReference type="GO" id="GO:0009986">
    <property type="term" value="C:cell surface"/>
    <property type="evidence" value="ECO:0007669"/>
    <property type="project" value="TreeGrafter"/>
</dbReference>
<evidence type="ECO:0000313" key="14">
    <source>
        <dbReference type="Proteomes" id="UP001337655"/>
    </source>
</evidence>
<organism evidence="13 14">
    <name type="scientific">Saxophila tyrrhenica</name>
    <dbReference type="NCBI Taxonomy" id="1690608"/>
    <lineage>
        <taxon>Eukaryota</taxon>
        <taxon>Fungi</taxon>
        <taxon>Dikarya</taxon>
        <taxon>Ascomycota</taxon>
        <taxon>Pezizomycotina</taxon>
        <taxon>Dothideomycetes</taxon>
        <taxon>Dothideomycetidae</taxon>
        <taxon>Mycosphaerellales</taxon>
        <taxon>Extremaceae</taxon>
        <taxon>Saxophila</taxon>
    </lineage>
</organism>
<dbReference type="EC" id="3.2.1.58" evidence="9"/>
<evidence type="ECO:0000256" key="4">
    <source>
        <dbReference type="ARBA" id="ARBA00022729"/>
    </source>
</evidence>
<keyword evidence="4 11" id="KW-0732">Signal</keyword>
<dbReference type="InterPro" id="IPR017853">
    <property type="entry name" value="GH"/>
</dbReference>
<dbReference type="Pfam" id="PF00150">
    <property type="entry name" value="Cellulase"/>
    <property type="match status" value="1"/>
</dbReference>